<evidence type="ECO:0000256" key="2">
    <source>
        <dbReference type="ARBA" id="ARBA00001966"/>
    </source>
</evidence>
<dbReference type="InterPro" id="IPR036188">
    <property type="entry name" value="FAD/NAD-bd_sf"/>
</dbReference>
<feature type="domain" description="NADH:flavin oxidoreductase/NADH oxidase N-terminal" evidence="10">
    <location>
        <begin position="10"/>
        <end position="334"/>
    </location>
</feature>
<evidence type="ECO:0000259" key="10">
    <source>
        <dbReference type="Pfam" id="PF00724"/>
    </source>
</evidence>
<dbReference type="PANTHER" id="PTHR42917:SF2">
    <property type="entry name" value="2,4-DIENOYL-COA REDUCTASE [(2E)-ENOYL-COA-PRODUCING]"/>
    <property type="match status" value="1"/>
</dbReference>
<keyword evidence="9" id="KW-0411">Iron-sulfur</keyword>
<evidence type="ECO:0000256" key="3">
    <source>
        <dbReference type="ARBA" id="ARBA00011048"/>
    </source>
</evidence>
<dbReference type="InterPro" id="IPR013785">
    <property type="entry name" value="Aldolase_TIM"/>
</dbReference>
<dbReference type="InterPro" id="IPR051793">
    <property type="entry name" value="NADH:flavin_oxidoreductase"/>
</dbReference>
<name>A0ABW0LBC4_9BURK</name>
<evidence type="ECO:0000256" key="5">
    <source>
        <dbReference type="ARBA" id="ARBA00022643"/>
    </source>
</evidence>
<keyword evidence="4" id="KW-0285">Flavoprotein</keyword>
<dbReference type="InterPro" id="IPR001155">
    <property type="entry name" value="OxRdtase_FMN_N"/>
</dbReference>
<dbReference type="RefSeq" id="WP_379786559.1">
    <property type="nucleotide sequence ID" value="NZ_JBHSMU010000019.1"/>
</dbReference>
<dbReference type="PRINTS" id="PR00411">
    <property type="entry name" value="PNDRDTASEI"/>
</dbReference>
<dbReference type="SUPFAM" id="SSF51905">
    <property type="entry name" value="FAD/NAD(P)-binding domain"/>
    <property type="match status" value="1"/>
</dbReference>
<dbReference type="PANTHER" id="PTHR42917">
    <property type="entry name" value="2,4-DIENOYL-COA REDUCTASE"/>
    <property type="match status" value="1"/>
</dbReference>
<evidence type="ECO:0000256" key="7">
    <source>
        <dbReference type="ARBA" id="ARBA00023002"/>
    </source>
</evidence>
<evidence type="ECO:0000256" key="4">
    <source>
        <dbReference type="ARBA" id="ARBA00022630"/>
    </source>
</evidence>
<dbReference type="SUPFAM" id="SSF51395">
    <property type="entry name" value="FMN-linked oxidoreductases"/>
    <property type="match status" value="1"/>
</dbReference>
<evidence type="ECO:0000313" key="11">
    <source>
        <dbReference type="EMBL" id="MFC5463079.1"/>
    </source>
</evidence>
<dbReference type="Gene3D" id="3.50.50.60">
    <property type="entry name" value="FAD/NAD(P)-binding domain"/>
    <property type="match status" value="1"/>
</dbReference>
<evidence type="ECO:0000313" key="12">
    <source>
        <dbReference type="Proteomes" id="UP001596050"/>
    </source>
</evidence>
<comment type="cofactor">
    <cofactor evidence="2">
        <name>[4Fe-4S] cluster</name>
        <dbReference type="ChEBI" id="CHEBI:49883"/>
    </cofactor>
</comment>
<dbReference type="Pfam" id="PF12831">
    <property type="entry name" value="FAD_oxidored"/>
    <property type="match status" value="1"/>
</dbReference>
<gene>
    <name evidence="11" type="ORF">ACFPN5_25010</name>
</gene>
<organism evidence="11 12">
    <name type="scientific">Massilia niabensis</name>
    <dbReference type="NCBI Taxonomy" id="544910"/>
    <lineage>
        <taxon>Bacteria</taxon>
        <taxon>Pseudomonadati</taxon>
        <taxon>Pseudomonadota</taxon>
        <taxon>Betaproteobacteria</taxon>
        <taxon>Burkholderiales</taxon>
        <taxon>Oxalobacteraceae</taxon>
        <taxon>Telluria group</taxon>
        <taxon>Massilia</taxon>
    </lineage>
</organism>
<proteinExistence type="inferred from homology"/>
<evidence type="ECO:0000256" key="6">
    <source>
        <dbReference type="ARBA" id="ARBA00022723"/>
    </source>
</evidence>
<dbReference type="Gene3D" id="3.20.20.70">
    <property type="entry name" value="Aldolase class I"/>
    <property type="match status" value="1"/>
</dbReference>
<protein>
    <submittedName>
        <fullName evidence="11">FAD-dependent oxidoreductase</fullName>
    </submittedName>
</protein>
<dbReference type="Pfam" id="PF00724">
    <property type="entry name" value="Oxidored_FMN"/>
    <property type="match status" value="1"/>
</dbReference>
<dbReference type="Gene3D" id="3.40.50.720">
    <property type="entry name" value="NAD(P)-binding Rossmann-like Domain"/>
    <property type="match status" value="1"/>
</dbReference>
<reference evidence="12" key="1">
    <citation type="journal article" date="2019" name="Int. J. Syst. Evol. Microbiol.">
        <title>The Global Catalogue of Microorganisms (GCM) 10K type strain sequencing project: providing services to taxonomists for standard genome sequencing and annotation.</title>
        <authorList>
            <consortium name="The Broad Institute Genomics Platform"/>
            <consortium name="The Broad Institute Genome Sequencing Center for Infectious Disease"/>
            <person name="Wu L."/>
            <person name="Ma J."/>
        </authorList>
    </citation>
    <scope>NUCLEOTIDE SEQUENCE [LARGE SCALE GENOMIC DNA]</scope>
    <source>
        <strain evidence="12">KACC 12649</strain>
    </source>
</reference>
<comment type="cofactor">
    <cofactor evidence="1">
        <name>FMN</name>
        <dbReference type="ChEBI" id="CHEBI:58210"/>
    </cofactor>
</comment>
<dbReference type="Proteomes" id="UP001596050">
    <property type="component" value="Unassembled WGS sequence"/>
</dbReference>
<sequence>MNSASSLQRVFEPITIGRVVIPNRVVRAAHDTGYAKAGIGEDFIAYHVSRAKGGCGLTILEAGSVHSSSRLDLALFRDDIVPGFRQLMDAVRPYGMRIFQQLWHGGNLYPAYDGGPPLAVSDIPGYWGVVGRPMSLAEIAEVRQAFVTAALACQQGGLDGIEIHACHGYLFHQFLSPCYNNRSDQYGGSFDNRCRFLLETMRAVRAAVGPEFAVGVRLGASQAPGGIGEEENKLILRRLEDEGLIDFVDVSKGDYFRMDTMVGSMQNPTGYELPSTADIASVAKVPRIVSGRFRTLEEVDQVLRTGEADLVSMVRAQIADPDLVRKTREGRADQVRPCIACNQGCIGGLFRAGSMGCAVNPAVGVETSMNEDLIERSAYPKRVLILGGGPAGMEAARIAALQGHKVTLVEAQPVLGGAVNIARLAPSLHTLGDITYWLEAEIYRLGVEVRLSTYMSEDDILAEAPDVFIIATGSTPRMDGFQIANPGAPIEGVDQPHVLSSHDLLTCAKPLRQGSTALVLDTVGHYEALAVVEFLMKQGVSVTYLTSAPSMTPYVQSTWRDVPALERFYALGQFEALVRHQLVRIGAGSCHVRPLQAGEGQTREIDADAVVLVTQNQSLRSLYDSLADRRERLLLIGDALSPRDVQVAIAEGHWAARSIT</sequence>
<dbReference type="PRINTS" id="PR00368">
    <property type="entry name" value="FADPNR"/>
</dbReference>
<accession>A0ABW0LBC4</accession>
<keyword evidence="5" id="KW-0288">FMN</keyword>
<keyword evidence="6" id="KW-0479">Metal-binding</keyword>
<keyword evidence="12" id="KW-1185">Reference proteome</keyword>
<evidence type="ECO:0000256" key="1">
    <source>
        <dbReference type="ARBA" id="ARBA00001917"/>
    </source>
</evidence>
<keyword evidence="7" id="KW-0560">Oxidoreductase</keyword>
<keyword evidence="8" id="KW-0408">Iron</keyword>
<evidence type="ECO:0000256" key="8">
    <source>
        <dbReference type="ARBA" id="ARBA00023004"/>
    </source>
</evidence>
<evidence type="ECO:0000256" key="9">
    <source>
        <dbReference type="ARBA" id="ARBA00023014"/>
    </source>
</evidence>
<comment type="caution">
    <text evidence="11">The sequence shown here is derived from an EMBL/GenBank/DDBJ whole genome shotgun (WGS) entry which is preliminary data.</text>
</comment>
<comment type="similarity">
    <text evidence="3">In the N-terminal section; belongs to the NADH:flavin oxidoreductase/NADH oxidase family.</text>
</comment>
<dbReference type="EMBL" id="JBHSMU010000019">
    <property type="protein sequence ID" value="MFC5463079.1"/>
    <property type="molecule type" value="Genomic_DNA"/>
</dbReference>